<protein>
    <recommendedName>
        <fullName evidence="1">BioF2-like acetyltransferase domain-containing protein</fullName>
    </recommendedName>
</protein>
<dbReference type="PANTHER" id="PTHR36174">
    <property type="entry name" value="LIPID II:GLYCINE GLYCYLTRANSFERASE"/>
    <property type="match status" value="1"/>
</dbReference>
<dbReference type="Pfam" id="PF13480">
    <property type="entry name" value="Acetyltransf_6"/>
    <property type="match status" value="1"/>
</dbReference>
<accession>A0A2I0SK19</accession>
<gene>
    <name evidence="2" type="ORF">CW362_25545</name>
</gene>
<dbReference type="InterPro" id="IPR038740">
    <property type="entry name" value="BioF2-like_GNAT_dom"/>
</dbReference>
<dbReference type="Gene3D" id="3.40.630.30">
    <property type="match status" value="1"/>
</dbReference>
<keyword evidence="3" id="KW-1185">Reference proteome</keyword>
<evidence type="ECO:0000313" key="3">
    <source>
        <dbReference type="Proteomes" id="UP000236178"/>
    </source>
</evidence>
<dbReference type="EMBL" id="PJOS01000055">
    <property type="protein sequence ID" value="PKT70244.1"/>
    <property type="molecule type" value="Genomic_DNA"/>
</dbReference>
<reference evidence="2 3" key="1">
    <citation type="submission" date="2017-12" db="EMBL/GenBank/DDBJ databases">
        <title>Streptomyces populusis sp. nov., a novel endophytic actinobacterium isolated from stems of Populus adenopoda Maxim.</title>
        <authorList>
            <person name="Wang Z."/>
        </authorList>
    </citation>
    <scope>NUCLEOTIDE SEQUENCE [LARGE SCALE GENOMIC DNA]</scope>
    <source>
        <strain evidence="2 3">A249</strain>
    </source>
</reference>
<dbReference type="InterPro" id="IPR050644">
    <property type="entry name" value="PG_Glycine_Bridge_Synth"/>
</dbReference>
<dbReference type="OrthoDB" id="8109875at2"/>
<organism evidence="2 3">
    <name type="scientific">Streptomyces populi</name>
    <dbReference type="NCBI Taxonomy" id="2058924"/>
    <lineage>
        <taxon>Bacteria</taxon>
        <taxon>Bacillati</taxon>
        <taxon>Actinomycetota</taxon>
        <taxon>Actinomycetes</taxon>
        <taxon>Kitasatosporales</taxon>
        <taxon>Streptomycetaceae</taxon>
        <taxon>Streptomyces</taxon>
    </lineage>
</organism>
<sequence>MRFSGSRTSSTRDHLDVTSPAPREIWQSLVDKSDEALITQTPGWLDCICATDHYDDASRFYEFGNSGGIVVPLARRRGWPARLIAQDAWPSEWGIGAPVAAGTPDPEHVRAVFEDLARLPSNRVSVRFGPNADPVWLSAVPSGFTASRHTTYVLDLDGGFDDVWGRFKGSVRTAVRKGEKAGVEVEVDRTGRLVPDFYALYQHSVARWAQQANEPLALARWRRSRIDPLRKFQAVAETFAGSCAVWLASYQGRPVAAIMVLRHGPHAKYWRSGMVKELAHPIRATTLLHKLAIEDACATGCRFYHFGDSVPDSSVSVFKERLGAHGYPSFGYRREVLPLTAGDQLLRSAVKRLIGFKDE</sequence>
<dbReference type="PANTHER" id="PTHR36174:SF1">
    <property type="entry name" value="LIPID II:GLYCINE GLYCYLTRANSFERASE"/>
    <property type="match status" value="1"/>
</dbReference>
<evidence type="ECO:0000259" key="1">
    <source>
        <dbReference type="Pfam" id="PF13480"/>
    </source>
</evidence>
<feature type="domain" description="BioF2-like acetyltransferase" evidence="1">
    <location>
        <begin position="166"/>
        <end position="308"/>
    </location>
</feature>
<dbReference type="AlphaFoldDB" id="A0A2I0SK19"/>
<dbReference type="Proteomes" id="UP000236178">
    <property type="component" value="Unassembled WGS sequence"/>
</dbReference>
<dbReference type="InterPro" id="IPR016181">
    <property type="entry name" value="Acyl_CoA_acyltransferase"/>
</dbReference>
<proteinExistence type="predicted"/>
<dbReference type="SUPFAM" id="SSF55729">
    <property type="entry name" value="Acyl-CoA N-acyltransferases (Nat)"/>
    <property type="match status" value="1"/>
</dbReference>
<comment type="caution">
    <text evidence="2">The sequence shown here is derived from an EMBL/GenBank/DDBJ whole genome shotgun (WGS) entry which is preliminary data.</text>
</comment>
<evidence type="ECO:0000313" key="2">
    <source>
        <dbReference type="EMBL" id="PKT70244.1"/>
    </source>
</evidence>
<name>A0A2I0SK19_9ACTN</name>